<keyword evidence="5" id="KW-0456">Lyase</keyword>
<dbReference type="GO" id="GO:0016887">
    <property type="term" value="F:ATP hydrolysis activity"/>
    <property type="evidence" value="ECO:0007669"/>
    <property type="project" value="InterPro"/>
</dbReference>
<organism evidence="5 6">
    <name type="scientific">Sulfurimonas crateris</name>
    <dbReference type="NCBI Taxonomy" id="2574727"/>
    <lineage>
        <taxon>Bacteria</taxon>
        <taxon>Pseudomonadati</taxon>
        <taxon>Campylobacterota</taxon>
        <taxon>Epsilonproteobacteria</taxon>
        <taxon>Campylobacterales</taxon>
        <taxon>Sulfurimonadaceae</taxon>
        <taxon>Sulfurimonas</taxon>
    </lineage>
</organism>
<sequence>MEKLKVRNLSKEFTVHTRGGIKIQGYQNINFEVKKGEFLSLYGPSGMGKSSVLKALYRTYTTTSGDIIFTKENGDSINIATCDESTMLDLRKNEIGYVSQFLKVLPRIGAVDVVAQPLIDKGEDEKSAKEAAKELLSYLGIKEELFNVSPLTFSGGEQQRVNIAKGIIAPKSVLLLDEPTASLDHSNTMKVIQRLQKIKADGVAMIGIFHDLEAMEAISDKVFDIKEKRYADSH</sequence>
<dbReference type="InterPro" id="IPR012701">
    <property type="entry name" value="CP_lyase_PhnL"/>
</dbReference>
<name>A0A4U2Z598_9BACT</name>
<dbReference type="PROSITE" id="PS00211">
    <property type="entry name" value="ABC_TRANSPORTER_1"/>
    <property type="match status" value="1"/>
</dbReference>
<dbReference type="InterPro" id="IPR003439">
    <property type="entry name" value="ABC_transporter-like_ATP-bd"/>
</dbReference>
<dbReference type="SMART" id="SM00382">
    <property type="entry name" value="AAA"/>
    <property type="match status" value="1"/>
</dbReference>
<comment type="similarity">
    <text evidence="1">Belongs to the ABC transporter superfamily.</text>
</comment>
<accession>A0A4U2Z598</accession>
<dbReference type="Proteomes" id="UP000309561">
    <property type="component" value="Unassembled WGS sequence"/>
</dbReference>
<dbReference type="SUPFAM" id="SSF52540">
    <property type="entry name" value="P-loop containing nucleoside triphosphate hydrolases"/>
    <property type="match status" value="1"/>
</dbReference>
<evidence type="ECO:0000256" key="1">
    <source>
        <dbReference type="ARBA" id="ARBA00005417"/>
    </source>
</evidence>
<gene>
    <name evidence="5" type="primary">phnL</name>
    <name evidence="5" type="ORF">FCU45_07630</name>
</gene>
<dbReference type="OrthoDB" id="9772049at2"/>
<dbReference type="RefSeq" id="WP_137013942.1">
    <property type="nucleotide sequence ID" value="NZ_SZPX01000005.1"/>
</dbReference>
<evidence type="ECO:0000256" key="2">
    <source>
        <dbReference type="ARBA" id="ARBA00022741"/>
    </source>
</evidence>
<feature type="domain" description="ABC transporter" evidence="4">
    <location>
        <begin position="4"/>
        <end position="234"/>
    </location>
</feature>
<keyword evidence="2" id="KW-0547">Nucleotide-binding</keyword>
<evidence type="ECO:0000256" key="3">
    <source>
        <dbReference type="ARBA" id="ARBA00022840"/>
    </source>
</evidence>
<dbReference type="InterPro" id="IPR003593">
    <property type="entry name" value="AAA+_ATPase"/>
</dbReference>
<dbReference type="PROSITE" id="PS50893">
    <property type="entry name" value="ABC_TRANSPORTER_2"/>
    <property type="match status" value="1"/>
</dbReference>
<evidence type="ECO:0000313" key="5">
    <source>
        <dbReference type="EMBL" id="TKI69377.1"/>
    </source>
</evidence>
<dbReference type="InterPro" id="IPR027417">
    <property type="entry name" value="P-loop_NTPase"/>
</dbReference>
<keyword evidence="3" id="KW-0067">ATP-binding</keyword>
<protein>
    <submittedName>
        <fullName evidence="5">Phosphonate C-P lyase system protein PhnL</fullName>
    </submittedName>
</protein>
<dbReference type="NCBIfam" id="TIGR02324">
    <property type="entry name" value="CP_lyasePhnL"/>
    <property type="match status" value="1"/>
</dbReference>
<reference evidence="5 6" key="1">
    <citation type="submission" date="2019-04" db="EMBL/GenBank/DDBJ databases">
        <title>Sulfurimonas crateris sp. nov. a facultative anaerobic sulfur-oxidizing chemolithautotrophic bacterium isolated from a terrestrial mud vulcano.</title>
        <authorList>
            <person name="Ratnikova N.M."/>
            <person name="Slobodkin A.I."/>
            <person name="Merkel A.Y."/>
            <person name="Novikov A."/>
            <person name="Bonch-Osmolovskaya E.A."/>
            <person name="Slobodkina G.B."/>
        </authorList>
    </citation>
    <scope>NUCLEOTIDE SEQUENCE [LARGE SCALE GENOMIC DNA]</scope>
    <source>
        <strain evidence="5 6">SN118</strain>
    </source>
</reference>
<keyword evidence="6" id="KW-1185">Reference proteome</keyword>
<dbReference type="Gene3D" id="3.40.50.300">
    <property type="entry name" value="P-loop containing nucleotide triphosphate hydrolases"/>
    <property type="match status" value="1"/>
</dbReference>
<dbReference type="InterPro" id="IPR017871">
    <property type="entry name" value="ABC_transporter-like_CS"/>
</dbReference>
<dbReference type="PANTHER" id="PTHR42798:SF7">
    <property type="entry name" value="ALPHA-D-RIBOSE 1-METHYLPHOSPHONATE 5-TRIPHOSPHATE SYNTHASE SUBUNIT PHNL"/>
    <property type="match status" value="1"/>
</dbReference>
<dbReference type="Pfam" id="PF00005">
    <property type="entry name" value="ABC_tran"/>
    <property type="match status" value="1"/>
</dbReference>
<dbReference type="GO" id="GO:0005524">
    <property type="term" value="F:ATP binding"/>
    <property type="evidence" value="ECO:0007669"/>
    <property type="project" value="UniProtKB-KW"/>
</dbReference>
<proteinExistence type="inferred from homology"/>
<dbReference type="GO" id="GO:0016829">
    <property type="term" value="F:lyase activity"/>
    <property type="evidence" value="ECO:0007669"/>
    <property type="project" value="UniProtKB-KW"/>
</dbReference>
<dbReference type="AlphaFoldDB" id="A0A4U2Z598"/>
<evidence type="ECO:0000259" key="4">
    <source>
        <dbReference type="PROSITE" id="PS50893"/>
    </source>
</evidence>
<comment type="caution">
    <text evidence="5">The sequence shown here is derived from an EMBL/GenBank/DDBJ whole genome shotgun (WGS) entry which is preliminary data.</text>
</comment>
<dbReference type="PANTHER" id="PTHR42798">
    <property type="entry name" value="LIPOPROTEIN-RELEASING SYSTEM ATP-BINDING PROTEIN LOLD"/>
    <property type="match status" value="1"/>
</dbReference>
<dbReference type="EMBL" id="SZPX01000005">
    <property type="protein sequence ID" value="TKI69377.1"/>
    <property type="molecule type" value="Genomic_DNA"/>
</dbReference>
<evidence type="ECO:0000313" key="6">
    <source>
        <dbReference type="Proteomes" id="UP000309561"/>
    </source>
</evidence>